<name>A0A7J6H2K2_CANSA</name>
<accession>A0A7J6H2K2</accession>
<evidence type="ECO:0000313" key="4">
    <source>
        <dbReference type="Proteomes" id="UP000525078"/>
    </source>
</evidence>
<keyword evidence="5" id="KW-1185">Reference proteome</keyword>
<comment type="caution">
    <text evidence="2">The sequence shown here is derived from an EMBL/GenBank/DDBJ whole genome shotgun (WGS) entry which is preliminary data.</text>
</comment>
<protein>
    <submittedName>
        <fullName evidence="2">Uncharacterized protein</fullName>
    </submittedName>
</protein>
<proteinExistence type="predicted"/>
<evidence type="ECO:0000313" key="2">
    <source>
        <dbReference type="EMBL" id="KAF4388870.1"/>
    </source>
</evidence>
<evidence type="ECO:0000256" key="1">
    <source>
        <dbReference type="SAM" id="MobiDB-lite"/>
    </source>
</evidence>
<evidence type="ECO:0000313" key="3">
    <source>
        <dbReference type="EMBL" id="KAF4396713.1"/>
    </source>
</evidence>
<dbReference type="EMBL" id="JAATIQ010000071">
    <property type="protein sequence ID" value="KAF4388870.1"/>
    <property type="molecule type" value="Genomic_DNA"/>
</dbReference>
<reference evidence="4 5" key="1">
    <citation type="journal article" date="2020" name="bioRxiv">
        <title>Sequence and annotation of 42 cannabis genomes reveals extensive copy number variation in cannabinoid synthesis and pathogen resistance genes.</title>
        <authorList>
            <person name="Mckernan K.J."/>
            <person name="Helbert Y."/>
            <person name="Kane L.T."/>
            <person name="Ebling H."/>
            <person name="Zhang L."/>
            <person name="Liu B."/>
            <person name="Eaton Z."/>
            <person name="Mclaughlin S."/>
            <person name="Kingan S."/>
            <person name="Baybayan P."/>
            <person name="Concepcion G."/>
            <person name="Jordan M."/>
            <person name="Riva A."/>
            <person name="Barbazuk W."/>
            <person name="Harkins T."/>
        </authorList>
    </citation>
    <scope>NUCLEOTIDE SEQUENCE [LARGE SCALE GENOMIC DNA]</scope>
    <source>
        <strain evidence="4 5">cv. Jamaican Lion 4</strain>
        <strain evidence="2">Father</strain>
        <strain evidence="3">Mother</strain>
        <tissue evidence="2">Leaf</tissue>
    </source>
</reference>
<dbReference type="AlphaFoldDB" id="A0A7J6H2K2"/>
<gene>
    <name evidence="3" type="ORF">F8388_004681</name>
    <name evidence="2" type="ORF">G4B88_012629</name>
</gene>
<feature type="region of interest" description="Disordered" evidence="1">
    <location>
        <begin position="1"/>
        <end position="22"/>
    </location>
</feature>
<sequence>MCVIAPEDKKVGGESSEKDQESINKLLSAGYLVE</sequence>
<evidence type="ECO:0000313" key="5">
    <source>
        <dbReference type="Proteomes" id="UP000583929"/>
    </source>
</evidence>
<dbReference type="EMBL" id="JAATIP010000001">
    <property type="protein sequence ID" value="KAF4396713.1"/>
    <property type="molecule type" value="Genomic_DNA"/>
</dbReference>
<dbReference type="Proteomes" id="UP000583929">
    <property type="component" value="Unassembled WGS sequence"/>
</dbReference>
<organism evidence="2 5">
    <name type="scientific">Cannabis sativa</name>
    <name type="common">Hemp</name>
    <name type="synonym">Marijuana</name>
    <dbReference type="NCBI Taxonomy" id="3483"/>
    <lineage>
        <taxon>Eukaryota</taxon>
        <taxon>Viridiplantae</taxon>
        <taxon>Streptophyta</taxon>
        <taxon>Embryophyta</taxon>
        <taxon>Tracheophyta</taxon>
        <taxon>Spermatophyta</taxon>
        <taxon>Magnoliopsida</taxon>
        <taxon>eudicotyledons</taxon>
        <taxon>Gunneridae</taxon>
        <taxon>Pentapetalae</taxon>
        <taxon>rosids</taxon>
        <taxon>fabids</taxon>
        <taxon>Rosales</taxon>
        <taxon>Cannabaceae</taxon>
        <taxon>Cannabis</taxon>
    </lineage>
</organism>
<dbReference type="Proteomes" id="UP000525078">
    <property type="component" value="Unassembled WGS sequence"/>
</dbReference>